<organism evidence="1">
    <name type="scientific">Rhizophora mucronata</name>
    <name type="common">Asiatic mangrove</name>
    <dbReference type="NCBI Taxonomy" id="61149"/>
    <lineage>
        <taxon>Eukaryota</taxon>
        <taxon>Viridiplantae</taxon>
        <taxon>Streptophyta</taxon>
        <taxon>Embryophyta</taxon>
        <taxon>Tracheophyta</taxon>
        <taxon>Spermatophyta</taxon>
        <taxon>Magnoliopsida</taxon>
        <taxon>eudicotyledons</taxon>
        <taxon>Gunneridae</taxon>
        <taxon>Pentapetalae</taxon>
        <taxon>rosids</taxon>
        <taxon>fabids</taxon>
        <taxon>Malpighiales</taxon>
        <taxon>Rhizophoraceae</taxon>
        <taxon>Rhizophora</taxon>
    </lineage>
</organism>
<name>A0A2P2PPB4_RHIMU</name>
<evidence type="ECO:0000313" key="1">
    <source>
        <dbReference type="EMBL" id="MBX56521.1"/>
    </source>
</evidence>
<reference evidence="1" key="1">
    <citation type="submission" date="2018-02" db="EMBL/GenBank/DDBJ databases">
        <title>Rhizophora mucronata_Transcriptome.</title>
        <authorList>
            <person name="Meera S.P."/>
            <person name="Sreeshan A."/>
            <person name="Augustine A."/>
        </authorList>
    </citation>
    <scope>NUCLEOTIDE SEQUENCE</scope>
    <source>
        <tissue evidence="1">Leaf</tissue>
    </source>
</reference>
<protein>
    <submittedName>
        <fullName evidence="1">Uncharacterized protein LOC105631523</fullName>
    </submittedName>
</protein>
<dbReference type="AlphaFoldDB" id="A0A2P2PPB4"/>
<dbReference type="EMBL" id="GGEC01076037">
    <property type="protein sequence ID" value="MBX56521.1"/>
    <property type="molecule type" value="Transcribed_RNA"/>
</dbReference>
<proteinExistence type="predicted"/>
<accession>A0A2P2PPB4</accession>
<sequence length="96" mass="11023">MNPHYHFQNSISPSRYSHCNLYVPSPLYHHNPFPSTNSNGFSLLRSKFPSLHYYKSSVPPNPHFPSTKSNGVCLFHSKFPSLHSHKSSVPPNSRFR</sequence>